<dbReference type="GO" id="GO:0004519">
    <property type="term" value="F:endonuclease activity"/>
    <property type="evidence" value="ECO:0007669"/>
    <property type="project" value="UniProtKB-KW"/>
</dbReference>
<keyword evidence="2" id="KW-0255">Endonuclease</keyword>
<accession>A0A6J5N0H9</accession>
<proteinExistence type="predicted"/>
<feature type="domain" description="YqaJ viral recombinase" evidence="1">
    <location>
        <begin position="10"/>
        <end position="133"/>
    </location>
</feature>
<dbReference type="SUPFAM" id="SSF52980">
    <property type="entry name" value="Restriction endonuclease-like"/>
    <property type="match status" value="1"/>
</dbReference>
<protein>
    <submittedName>
        <fullName evidence="2">COG5377 Phage-related protein, predicted endonuclease</fullName>
    </submittedName>
</protein>
<dbReference type="Pfam" id="PF09588">
    <property type="entry name" value="YqaJ"/>
    <property type="match status" value="1"/>
</dbReference>
<name>A0A6J5N0H9_9CAUD</name>
<organism evidence="2">
    <name type="scientific">uncultured Caudovirales phage</name>
    <dbReference type="NCBI Taxonomy" id="2100421"/>
    <lineage>
        <taxon>Viruses</taxon>
        <taxon>Duplodnaviria</taxon>
        <taxon>Heunggongvirae</taxon>
        <taxon>Uroviricota</taxon>
        <taxon>Caudoviricetes</taxon>
        <taxon>Peduoviridae</taxon>
        <taxon>Maltschvirus</taxon>
        <taxon>Maltschvirus maltsch</taxon>
    </lineage>
</organism>
<dbReference type="Gene3D" id="3.90.320.10">
    <property type="match status" value="1"/>
</dbReference>
<dbReference type="InterPro" id="IPR011335">
    <property type="entry name" value="Restrct_endonuc-II-like"/>
</dbReference>
<sequence>MQSNSIVLLDRHLGLGASDAKRIVDGDWHKLYMEKTQQADPEDLSYVFRVQLGSYTEPFHLLWLSQMHDFVLDDRSERIYHPDHEFMFCHLDGWRQDEDTFIEVKHSNSRATARDKALYYMPQLQHQLACTGKSYCYFSVIAGNDEPEMLRVDRNQDLIDELIKQETAFWWHVENKVAPDIIPTGKQAEIMRLVPKTLVGGLQSYNMTGNNEWADAAADYLTHANAAAVYEGAKDKLKTLVPTDASDAVGYGIIIKRDKRGSLRITREDL</sequence>
<dbReference type="InterPro" id="IPR019080">
    <property type="entry name" value="YqaJ_viral_recombinase"/>
</dbReference>
<keyword evidence="2" id="KW-0540">Nuclease</keyword>
<gene>
    <name evidence="2" type="ORF">UFOVP616_45</name>
</gene>
<evidence type="ECO:0000313" key="2">
    <source>
        <dbReference type="EMBL" id="CAB4153085.1"/>
    </source>
</evidence>
<dbReference type="EMBL" id="LR796590">
    <property type="protein sequence ID" value="CAB4153085.1"/>
    <property type="molecule type" value="Genomic_DNA"/>
</dbReference>
<evidence type="ECO:0000259" key="1">
    <source>
        <dbReference type="Pfam" id="PF09588"/>
    </source>
</evidence>
<dbReference type="InterPro" id="IPR011604">
    <property type="entry name" value="PDDEXK-like_dom_sf"/>
</dbReference>
<reference evidence="2" key="1">
    <citation type="submission" date="2020-04" db="EMBL/GenBank/DDBJ databases">
        <authorList>
            <person name="Chiriac C."/>
            <person name="Salcher M."/>
            <person name="Ghai R."/>
            <person name="Kavagutti S V."/>
        </authorList>
    </citation>
    <scope>NUCLEOTIDE SEQUENCE</scope>
</reference>
<keyword evidence="2" id="KW-0378">Hydrolase</keyword>